<keyword evidence="4 5" id="KW-0807">Transducer</keyword>
<dbReference type="GO" id="GO:0031681">
    <property type="term" value="F:G-protein beta-subunit binding"/>
    <property type="evidence" value="ECO:0007669"/>
    <property type="project" value="InterPro"/>
</dbReference>
<comment type="subunit">
    <text evidence="5">G proteins are composed of 3 units; alpha, beta and gamma.</text>
</comment>
<accession>A0A1I7SU74</accession>
<evidence type="ECO:0000256" key="3">
    <source>
        <dbReference type="ARBA" id="ARBA00023136"/>
    </source>
</evidence>
<evidence type="ECO:0000256" key="4">
    <source>
        <dbReference type="ARBA" id="ARBA00023224"/>
    </source>
</evidence>
<feature type="domain" description="G protein gamma" evidence="6">
    <location>
        <begin position="15"/>
        <end position="73"/>
    </location>
</feature>
<dbReference type="Gene3D" id="4.10.260.10">
    <property type="entry name" value="Transducin (heterotrimeric G protein), gamma chain"/>
    <property type="match status" value="1"/>
</dbReference>
<comment type="similarity">
    <text evidence="1 5">Belongs to the G protein gamma family.</text>
</comment>
<dbReference type="AlphaFoldDB" id="A0A1I7SU74"/>
<name>A0A1I7SU74_BURXY</name>
<keyword evidence="3 5" id="KW-0472">Membrane</keyword>
<dbReference type="InterPro" id="IPR015898">
    <property type="entry name" value="G-protein_gamma-like_dom"/>
</dbReference>
<evidence type="ECO:0000256" key="5">
    <source>
        <dbReference type="RuleBase" id="RU004973"/>
    </source>
</evidence>
<evidence type="ECO:0000259" key="6">
    <source>
        <dbReference type="PROSITE" id="PS50058"/>
    </source>
</evidence>
<dbReference type="GO" id="GO:0005834">
    <property type="term" value="C:heterotrimeric G-protein complex"/>
    <property type="evidence" value="ECO:0007669"/>
    <property type="project" value="InterPro"/>
</dbReference>
<dbReference type="PROSITE" id="PS50058">
    <property type="entry name" value="G_PROTEIN_GAMMA"/>
    <property type="match status" value="1"/>
</dbReference>
<dbReference type="SMART" id="SM00224">
    <property type="entry name" value="GGL"/>
    <property type="match status" value="1"/>
</dbReference>
<dbReference type="Proteomes" id="UP000095284">
    <property type="component" value="Unplaced"/>
</dbReference>
<dbReference type="GO" id="GO:0050909">
    <property type="term" value="P:sensory perception of taste"/>
    <property type="evidence" value="ECO:0007669"/>
    <property type="project" value="InterPro"/>
</dbReference>
<evidence type="ECO:0000256" key="2">
    <source>
        <dbReference type="ARBA" id="ARBA00022475"/>
    </source>
</evidence>
<dbReference type="CDD" id="cd00068">
    <property type="entry name" value="GGL"/>
    <property type="match status" value="1"/>
</dbReference>
<keyword evidence="2 5" id="KW-1003">Cell membrane</keyword>
<proteinExistence type="inferred from homology"/>
<dbReference type="PANTHER" id="PTHR15936">
    <property type="entry name" value="GUANINE NUCLEOTIDE-BINDING PROTEIN G I /G S /G O GAMMA-13 SUBUNIT"/>
    <property type="match status" value="1"/>
</dbReference>
<keyword evidence="5" id="KW-0449">Lipoprotein</keyword>
<dbReference type="PRINTS" id="PR00321">
    <property type="entry name" value="GPROTEING"/>
</dbReference>
<comment type="subcellular location">
    <subcellularLocation>
        <location evidence="5">Cell membrane</location>
        <topology evidence="5">Lipid-anchor</topology>
        <orientation evidence="5">Cytoplasmic side</orientation>
    </subcellularLocation>
</comment>
<comment type="function">
    <text evidence="5">Guanine nucleotide-binding proteins (G proteins) are involved as a modulator or transducer in various transmembrane signaling systems. The beta and gamma chains are required for the GTPase activity, for replacement of GDP by GTP, and for G protein-effector interaction.</text>
</comment>
<dbReference type="SMART" id="SM01224">
    <property type="entry name" value="G_gamma"/>
    <property type="match status" value="1"/>
</dbReference>
<dbReference type="PANTHER" id="PTHR15936:SF2">
    <property type="entry name" value="GUANINE NUCLEOTIDE-BINDING PROTEIN G(I)_G(S)_G(O) SUBUNIT GAMMA-13"/>
    <property type="match status" value="1"/>
</dbReference>
<evidence type="ECO:0000313" key="8">
    <source>
        <dbReference type="WBParaSite" id="BXY_1659600.1"/>
    </source>
</evidence>
<dbReference type="InterPro" id="IPR039227">
    <property type="entry name" value="GNG13"/>
</dbReference>
<dbReference type="GO" id="GO:0007200">
    <property type="term" value="P:phospholipase C-activating G protein-coupled receptor signaling pathway"/>
    <property type="evidence" value="ECO:0007669"/>
    <property type="project" value="InterPro"/>
</dbReference>
<organism evidence="7 8">
    <name type="scientific">Bursaphelenchus xylophilus</name>
    <name type="common">Pinewood nematode worm</name>
    <name type="synonym">Aphelenchoides xylophilus</name>
    <dbReference type="NCBI Taxonomy" id="6326"/>
    <lineage>
        <taxon>Eukaryota</taxon>
        <taxon>Metazoa</taxon>
        <taxon>Ecdysozoa</taxon>
        <taxon>Nematoda</taxon>
        <taxon>Chromadorea</taxon>
        <taxon>Rhabditida</taxon>
        <taxon>Tylenchina</taxon>
        <taxon>Tylenchomorpha</taxon>
        <taxon>Aphelenchoidea</taxon>
        <taxon>Aphelenchoididae</taxon>
        <taxon>Bursaphelenchus</taxon>
    </lineage>
</organism>
<dbReference type="InterPro" id="IPR001770">
    <property type="entry name" value="G-protein_gamma"/>
</dbReference>
<protein>
    <recommendedName>
        <fullName evidence="5">Guanine nucleotide-binding protein subunit gamma</fullName>
    </recommendedName>
</protein>
<sequence length="73" mass="8439">MIVTPKTPLMDKADVQRNVESLRHQLNIQRSPISQSAAELKRYIENQQDQDPLVNPVDKRVNPWAEKSKCDLL</sequence>
<evidence type="ECO:0000256" key="1">
    <source>
        <dbReference type="ARBA" id="ARBA00007431"/>
    </source>
</evidence>
<dbReference type="Pfam" id="PF00631">
    <property type="entry name" value="G-gamma"/>
    <property type="match status" value="1"/>
</dbReference>
<evidence type="ECO:0000313" key="7">
    <source>
        <dbReference type="Proteomes" id="UP000095284"/>
    </source>
</evidence>
<dbReference type="InterPro" id="IPR036284">
    <property type="entry name" value="GGL_sf"/>
</dbReference>
<reference evidence="8" key="1">
    <citation type="submission" date="2016-11" db="UniProtKB">
        <authorList>
            <consortium name="WormBaseParasite"/>
        </authorList>
    </citation>
    <scope>IDENTIFICATION</scope>
</reference>
<dbReference type="eggNOG" id="KOG4119">
    <property type="taxonomic scope" value="Eukaryota"/>
</dbReference>
<dbReference type="SUPFAM" id="SSF48670">
    <property type="entry name" value="Transducin (heterotrimeric G protein), gamma chain"/>
    <property type="match status" value="1"/>
</dbReference>
<dbReference type="WBParaSite" id="BXY_1659600.1">
    <property type="protein sequence ID" value="BXY_1659600.1"/>
    <property type="gene ID" value="BXY_1659600"/>
</dbReference>